<protein>
    <submittedName>
        <fullName evidence="2">Cupin domain-containing protein</fullName>
    </submittedName>
</protein>
<dbReference type="AlphaFoldDB" id="A0A1I7YRE1"/>
<dbReference type="Proteomes" id="UP000095287">
    <property type="component" value="Unplaced"/>
</dbReference>
<reference evidence="2" key="1">
    <citation type="submission" date="2016-11" db="UniProtKB">
        <authorList>
            <consortium name="WormBaseParasite"/>
        </authorList>
    </citation>
    <scope>IDENTIFICATION</scope>
</reference>
<evidence type="ECO:0000313" key="2">
    <source>
        <dbReference type="WBParaSite" id="L893_g1896.t1"/>
    </source>
</evidence>
<sequence>MYRPVRYRQAELRNISNGRNQRANQRAELLVAPTSFVLINGPGDDFVLTPADGCYEHDSRARAPLV</sequence>
<proteinExistence type="predicted"/>
<organism evidence="1 2">
    <name type="scientific">Steinernema glaseri</name>
    <dbReference type="NCBI Taxonomy" id="37863"/>
    <lineage>
        <taxon>Eukaryota</taxon>
        <taxon>Metazoa</taxon>
        <taxon>Ecdysozoa</taxon>
        <taxon>Nematoda</taxon>
        <taxon>Chromadorea</taxon>
        <taxon>Rhabditida</taxon>
        <taxon>Tylenchina</taxon>
        <taxon>Panagrolaimomorpha</taxon>
        <taxon>Strongyloidoidea</taxon>
        <taxon>Steinernematidae</taxon>
        <taxon>Steinernema</taxon>
    </lineage>
</organism>
<dbReference type="WBParaSite" id="L893_g1896.t1">
    <property type="protein sequence ID" value="L893_g1896.t1"/>
    <property type="gene ID" value="L893_g1896"/>
</dbReference>
<name>A0A1I7YRE1_9BILA</name>
<keyword evidence="1" id="KW-1185">Reference proteome</keyword>
<evidence type="ECO:0000313" key="1">
    <source>
        <dbReference type="Proteomes" id="UP000095287"/>
    </source>
</evidence>
<accession>A0A1I7YRE1</accession>